<protein>
    <submittedName>
        <fullName evidence="2">Uncharacterized protein</fullName>
    </submittedName>
</protein>
<keyword evidence="1" id="KW-0472">Membrane</keyword>
<accession>C0DWH0</accession>
<proteinExistence type="predicted"/>
<keyword evidence="1" id="KW-0812">Transmembrane</keyword>
<dbReference type="Proteomes" id="UP000005837">
    <property type="component" value="Unassembled WGS sequence"/>
</dbReference>
<evidence type="ECO:0000313" key="2">
    <source>
        <dbReference type="EMBL" id="EEG23572.1"/>
    </source>
</evidence>
<organism evidence="2 3">
    <name type="scientific">Eikenella corrodens ATCC 23834</name>
    <dbReference type="NCBI Taxonomy" id="546274"/>
    <lineage>
        <taxon>Bacteria</taxon>
        <taxon>Pseudomonadati</taxon>
        <taxon>Pseudomonadota</taxon>
        <taxon>Betaproteobacteria</taxon>
        <taxon>Neisseriales</taxon>
        <taxon>Neisseriaceae</taxon>
        <taxon>Eikenella</taxon>
    </lineage>
</organism>
<dbReference type="HOGENOM" id="CLU_2584178_0_0_4"/>
<sequence length="80" mass="9099">MYYLKQSVWKLSTFFYSLSGKYSTDRISVGGITKALLYIVLASFAILLYSCRLLLVSKVNVNKGYLKISASQKFAVLLFR</sequence>
<reference evidence="2 3" key="1">
    <citation type="submission" date="2009-01" db="EMBL/GenBank/DDBJ databases">
        <authorList>
            <person name="Fulton L."/>
            <person name="Clifton S."/>
            <person name="Chinwalla A.T."/>
            <person name="Mitreva M."/>
            <person name="Sodergren E."/>
            <person name="Weinstock G."/>
            <person name="Clifton S."/>
            <person name="Dooling D.J."/>
            <person name="Fulton B."/>
            <person name="Minx P."/>
            <person name="Pepin K.H."/>
            <person name="Johnson M."/>
            <person name="Bhonagiri V."/>
            <person name="Nash W.E."/>
            <person name="Mardis E.R."/>
            <person name="Wilson R.K."/>
        </authorList>
    </citation>
    <scope>NUCLEOTIDE SEQUENCE [LARGE SCALE GENOMIC DNA]</scope>
    <source>
        <strain evidence="2 3">ATCC 23834</strain>
    </source>
</reference>
<dbReference type="EMBL" id="ACEA01000035">
    <property type="protein sequence ID" value="EEG23572.1"/>
    <property type="molecule type" value="Genomic_DNA"/>
</dbReference>
<feature type="transmembrane region" description="Helical" evidence="1">
    <location>
        <begin position="35"/>
        <end position="55"/>
    </location>
</feature>
<name>C0DWH0_EIKCO</name>
<keyword evidence="1" id="KW-1133">Transmembrane helix</keyword>
<evidence type="ECO:0000256" key="1">
    <source>
        <dbReference type="SAM" id="Phobius"/>
    </source>
</evidence>
<evidence type="ECO:0000313" key="3">
    <source>
        <dbReference type="Proteomes" id="UP000005837"/>
    </source>
</evidence>
<gene>
    <name evidence="2" type="ORF">EIKCOROL_01721</name>
</gene>
<dbReference type="AlphaFoldDB" id="C0DWH0"/>
<comment type="caution">
    <text evidence="2">The sequence shown here is derived from an EMBL/GenBank/DDBJ whole genome shotgun (WGS) entry which is preliminary data.</text>
</comment>